<gene>
    <name evidence="8" type="primary">THOP1_1</name>
    <name evidence="8" type="ORF">LPJ53_006444</name>
</gene>
<organism evidence="8 9">
    <name type="scientific">Coemansia erecta</name>
    <dbReference type="NCBI Taxonomy" id="147472"/>
    <lineage>
        <taxon>Eukaryota</taxon>
        <taxon>Fungi</taxon>
        <taxon>Fungi incertae sedis</taxon>
        <taxon>Zoopagomycota</taxon>
        <taxon>Kickxellomycotina</taxon>
        <taxon>Kickxellomycetes</taxon>
        <taxon>Kickxellales</taxon>
        <taxon>Kickxellaceae</taxon>
        <taxon>Coemansia</taxon>
    </lineage>
</organism>
<evidence type="ECO:0000256" key="4">
    <source>
        <dbReference type="ARBA" id="ARBA00022833"/>
    </source>
</evidence>
<dbReference type="GO" id="GO:0006508">
    <property type="term" value="P:proteolysis"/>
    <property type="evidence" value="ECO:0007669"/>
    <property type="project" value="UniProtKB-KW"/>
</dbReference>
<keyword evidence="4 6" id="KW-0862">Zinc</keyword>
<dbReference type="GO" id="GO:0004222">
    <property type="term" value="F:metalloendopeptidase activity"/>
    <property type="evidence" value="ECO:0007669"/>
    <property type="project" value="InterPro"/>
</dbReference>
<keyword evidence="2 6" id="KW-0479">Metal-binding</keyword>
<comment type="cofactor">
    <cofactor evidence="6">
        <name>Zn(2+)</name>
        <dbReference type="ChEBI" id="CHEBI:29105"/>
    </cofactor>
    <text evidence="6">Binds 1 zinc ion.</text>
</comment>
<name>A0A9W8CP82_9FUNG</name>
<evidence type="ECO:0000256" key="3">
    <source>
        <dbReference type="ARBA" id="ARBA00022801"/>
    </source>
</evidence>
<keyword evidence="3 6" id="KW-0378">Hydrolase</keyword>
<evidence type="ECO:0000256" key="2">
    <source>
        <dbReference type="ARBA" id="ARBA00022723"/>
    </source>
</evidence>
<keyword evidence="9" id="KW-1185">Reference proteome</keyword>
<evidence type="ECO:0000259" key="7">
    <source>
        <dbReference type="Pfam" id="PF01432"/>
    </source>
</evidence>
<feature type="domain" description="Peptidase M3A/M3B catalytic" evidence="7">
    <location>
        <begin position="2"/>
        <end position="57"/>
    </location>
</feature>
<dbReference type="SUPFAM" id="SSF55486">
    <property type="entry name" value="Metalloproteases ('zincins'), catalytic domain"/>
    <property type="match status" value="1"/>
</dbReference>
<dbReference type="Gene3D" id="1.10.1370.10">
    <property type="entry name" value="Neurolysin, domain 3"/>
    <property type="match status" value="1"/>
</dbReference>
<dbReference type="EMBL" id="JANBOJ010000796">
    <property type="protein sequence ID" value="KAJ1718572.1"/>
    <property type="molecule type" value="Genomic_DNA"/>
</dbReference>
<accession>A0A9W8CP82</accession>
<comment type="caution">
    <text evidence="8">The sequence shown here is derived from an EMBL/GenBank/DDBJ whole genome shotgun (WGS) entry which is preliminary data.</text>
</comment>
<keyword evidence="5 6" id="KW-0482">Metalloprotease</keyword>
<evidence type="ECO:0000313" key="9">
    <source>
        <dbReference type="Proteomes" id="UP001149813"/>
    </source>
</evidence>
<sequence length="60" mass="6740">ADMYETRFLRNGIDNLQTGLDYRHEIIFPGGSRDASVSLRAFLGRDPQNDAILRSIGLSE</sequence>
<evidence type="ECO:0000256" key="6">
    <source>
        <dbReference type="RuleBase" id="RU003435"/>
    </source>
</evidence>
<dbReference type="GO" id="GO:0046872">
    <property type="term" value="F:metal ion binding"/>
    <property type="evidence" value="ECO:0007669"/>
    <property type="project" value="UniProtKB-UniRule"/>
</dbReference>
<proteinExistence type="inferred from homology"/>
<comment type="similarity">
    <text evidence="6">Belongs to the peptidase M3 family.</text>
</comment>
<evidence type="ECO:0000256" key="5">
    <source>
        <dbReference type="ARBA" id="ARBA00023049"/>
    </source>
</evidence>
<dbReference type="Pfam" id="PF01432">
    <property type="entry name" value="Peptidase_M3"/>
    <property type="match status" value="1"/>
</dbReference>
<dbReference type="EC" id="3.4.24.1" evidence="8"/>
<evidence type="ECO:0000256" key="1">
    <source>
        <dbReference type="ARBA" id="ARBA00022670"/>
    </source>
</evidence>
<dbReference type="OrthoDB" id="534666at2759"/>
<dbReference type="AlphaFoldDB" id="A0A9W8CP82"/>
<protein>
    <submittedName>
        <fullName evidence="8">Thimet oligopeptidase</fullName>
        <ecNumber evidence="8">3.4.24.1</ecNumber>
    </submittedName>
</protein>
<dbReference type="InterPro" id="IPR024077">
    <property type="entry name" value="Neurolysin/TOP_dom2"/>
</dbReference>
<feature type="non-terminal residue" evidence="8">
    <location>
        <position position="1"/>
    </location>
</feature>
<evidence type="ECO:0000313" key="8">
    <source>
        <dbReference type="EMBL" id="KAJ1718572.1"/>
    </source>
</evidence>
<dbReference type="Proteomes" id="UP001149813">
    <property type="component" value="Unassembled WGS sequence"/>
</dbReference>
<dbReference type="InterPro" id="IPR001567">
    <property type="entry name" value="Pept_M3A_M3B_dom"/>
</dbReference>
<keyword evidence="1 6" id="KW-0645">Protease</keyword>
<reference evidence="8" key="1">
    <citation type="submission" date="2022-07" db="EMBL/GenBank/DDBJ databases">
        <title>Phylogenomic reconstructions and comparative analyses of Kickxellomycotina fungi.</title>
        <authorList>
            <person name="Reynolds N.K."/>
            <person name="Stajich J.E."/>
            <person name="Barry K."/>
            <person name="Grigoriev I.V."/>
            <person name="Crous P."/>
            <person name="Smith M.E."/>
        </authorList>
    </citation>
    <scope>NUCLEOTIDE SEQUENCE</scope>
    <source>
        <strain evidence="8">NBRC 32514</strain>
    </source>
</reference>